<evidence type="ECO:0000256" key="7">
    <source>
        <dbReference type="RuleBase" id="RU079119"/>
    </source>
</evidence>
<organism evidence="9 10">
    <name type="scientific">Pocillopora damicornis</name>
    <name type="common">Cauliflower coral</name>
    <name type="synonym">Millepora damicornis</name>
    <dbReference type="NCBI Taxonomy" id="46731"/>
    <lineage>
        <taxon>Eukaryota</taxon>
        <taxon>Metazoa</taxon>
        <taxon>Cnidaria</taxon>
        <taxon>Anthozoa</taxon>
        <taxon>Hexacorallia</taxon>
        <taxon>Scleractinia</taxon>
        <taxon>Astrocoeniina</taxon>
        <taxon>Pocilloporidae</taxon>
        <taxon>Pocillopora</taxon>
    </lineage>
</organism>
<accession>A0A3M6TPC8</accession>
<evidence type="ECO:0000256" key="3">
    <source>
        <dbReference type="ARBA" id="ARBA00022692"/>
    </source>
</evidence>
<dbReference type="GO" id="GO:0019706">
    <property type="term" value="F:protein-cysteine S-palmitoyltransferase activity"/>
    <property type="evidence" value="ECO:0007669"/>
    <property type="project" value="UniProtKB-EC"/>
</dbReference>
<feature type="transmembrane region" description="Helical" evidence="7">
    <location>
        <begin position="132"/>
        <end position="159"/>
    </location>
</feature>
<keyword evidence="10" id="KW-1185">Reference proteome</keyword>
<dbReference type="AlphaFoldDB" id="A0A3M6TPC8"/>
<keyword evidence="2 7" id="KW-0808">Transferase</keyword>
<evidence type="ECO:0000256" key="6">
    <source>
        <dbReference type="ARBA" id="ARBA00023315"/>
    </source>
</evidence>
<comment type="similarity">
    <text evidence="7">Belongs to the DHHC palmitoyltransferase family.</text>
</comment>
<evidence type="ECO:0000259" key="8">
    <source>
        <dbReference type="Pfam" id="PF01529"/>
    </source>
</evidence>
<evidence type="ECO:0000313" key="10">
    <source>
        <dbReference type="Proteomes" id="UP000275408"/>
    </source>
</evidence>
<name>A0A3M6TPC8_POCDA</name>
<evidence type="ECO:0000313" key="9">
    <source>
        <dbReference type="EMBL" id="RMX43104.1"/>
    </source>
</evidence>
<evidence type="ECO:0000256" key="4">
    <source>
        <dbReference type="ARBA" id="ARBA00022989"/>
    </source>
</evidence>
<gene>
    <name evidence="9" type="ORF">pdam_00006835</name>
</gene>
<sequence>MSRGICHWGPLLALSIIWTLFLCGIYCILLWYPPWTSAASVIHLIFYVSWMILIMNYFIKSVTLGPGYLPLEWRPDDDKSEALLQYCCLCKGYKAPRAHHCSKCGRCVMKMDHHCPWINNCVGHFNHRAFTLFLFFVPIGCTHAAVVFICCTVQQFHLLSTGPYRRAIFQRNAVVSFTVYRMIMVLFCIGLSIGVTVAVGILLYYQMKGILTNKTAIEGWIAEKADRYRPNGESFRYPYNLGRKENFKQVITLWQDYVGDGITWPVVEGCDQFTLTKEQLEQKKLKRERTICCRVVKSYNGSVIAWREGLRTCISTPWTDEPRIKVEQGDVILVTRWRKWWLYGEKSLHKLSATEITDEVLSKEKGWFPRHCVVRIDEEESASKKDD</sequence>
<keyword evidence="5 7" id="KW-0472">Membrane</keyword>
<dbReference type="Proteomes" id="UP000275408">
    <property type="component" value="Unassembled WGS sequence"/>
</dbReference>
<evidence type="ECO:0000256" key="5">
    <source>
        <dbReference type="ARBA" id="ARBA00023136"/>
    </source>
</evidence>
<reference evidence="9 10" key="1">
    <citation type="journal article" date="2018" name="Sci. Rep.">
        <title>Comparative analysis of the Pocillopora damicornis genome highlights role of immune system in coral evolution.</title>
        <authorList>
            <person name="Cunning R."/>
            <person name="Bay R.A."/>
            <person name="Gillette P."/>
            <person name="Baker A.C."/>
            <person name="Traylor-Knowles N."/>
        </authorList>
    </citation>
    <scope>NUCLEOTIDE SEQUENCE [LARGE SCALE GENOMIC DNA]</scope>
    <source>
        <strain evidence="9">RSMAS</strain>
        <tissue evidence="9">Whole animal</tissue>
    </source>
</reference>
<dbReference type="InterPro" id="IPR039859">
    <property type="entry name" value="PFA4/ZDH16/20/ERF2-like"/>
</dbReference>
<dbReference type="InterPro" id="IPR001594">
    <property type="entry name" value="Palmitoyltrfase_DHHC"/>
</dbReference>
<comment type="caution">
    <text evidence="9">The sequence shown here is derived from an EMBL/GenBank/DDBJ whole genome shotgun (WGS) entry which is preliminary data.</text>
</comment>
<comment type="domain">
    <text evidence="7">The DHHC domain is required for palmitoyltransferase activity.</text>
</comment>
<comment type="catalytic activity">
    <reaction evidence="7">
        <text>L-cysteinyl-[protein] + hexadecanoyl-CoA = S-hexadecanoyl-L-cysteinyl-[protein] + CoA</text>
        <dbReference type="Rhea" id="RHEA:36683"/>
        <dbReference type="Rhea" id="RHEA-COMP:10131"/>
        <dbReference type="Rhea" id="RHEA-COMP:11032"/>
        <dbReference type="ChEBI" id="CHEBI:29950"/>
        <dbReference type="ChEBI" id="CHEBI:57287"/>
        <dbReference type="ChEBI" id="CHEBI:57379"/>
        <dbReference type="ChEBI" id="CHEBI:74151"/>
        <dbReference type="EC" id="2.3.1.225"/>
    </reaction>
</comment>
<feature type="domain" description="Palmitoyltransferase DHHC" evidence="8">
    <location>
        <begin position="84"/>
        <end position="220"/>
    </location>
</feature>
<protein>
    <recommendedName>
        <fullName evidence="7">Palmitoyltransferase</fullName>
        <ecNumber evidence="7">2.3.1.225</ecNumber>
    </recommendedName>
</protein>
<dbReference type="OrthoDB" id="331948at2759"/>
<keyword evidence="6 7" id="KW-0012">Acyltransferase</keyword>
<dbReference type="EMBL" id="RCHS01003243">
    <property type="protein sequence ID" value="RMX43104.1"/>
    <property type="molecule type" value="Genomic_DNA"/>
</dbReference>
<dbReference type="Pfam" id="PF01529">
    <property type="entry name" value="DHHC"/>
    <property type="match status" value="1"/>
</dbReference>
<dbReference type="STRING" id="46731.A0A3M6TPC8"/>
<proteinExistence type="inferred from homology"/>
<evidence type="ECO:0000256" key="2">
    <source>
        <dbReference type="ARBA" id="ARBA00022679"/>
    </source>
</evidence>
<keyword evidence="3 7" id="KW-0812">Transmembrane</keyword>
<dbReference type="PROSITE" id="PS50216">
    <property type="entry name" value="DHHC"/>
    <property type="match status" value="1"/>
</dbReference>
<dbReference type="PANTHER" id="PTHR12246">
    <property type="entry name" value="PALMITOYLTRANSFERASE ZDHHC16"/>
    <property type="match status" value="1"/>
</dbReference>
<dbReference type="GO" id="GO:0016020">
    <property type="term" value="C:membrane"/>
    <property type="evidence" value="ECO:0007669"/>
    <property type="project" value="UniProtKB-SubCell"/>
</dbReference>
<feature type="transmembrane region" description="Helical" evidence="7">
    <location>
        <begin position="12"/>
        <end position="32"/>
    </location>
</feature>
<dbReference type="EC" id="2.3.1.225" evidence="7"/>
<comment type="subcellular location">
    <subcellularLocation>
        <location evidence="1">Membrane</location>
        <topology evidence="1">Multi-pass membrane protein</topology>
    </subcellularLocation>
</comment>
<feature type="transmembrane region" description="Helical" evidence="7">
    <location>
        <begin position="179"/>
        <end position="205"/>
    </location>
</feature>
<evidence type="ECO:0000256" key="1">
    <source>
        <dbReference type="ARBA" id="ARBA00004141"/>
    </source>
</evidence>
<feature type="transmembrane region" description="Helical" evidence="7">
    <location>
        <begin position="38"/>
        <end position="59"/>
    </location>
</feature>
<keyword evidence="4 7" id="KW-1133">Transmembrane helix</keyword>